<dbReference type="HOGENOM" id="CLU_130981_0_0_10"/>
<dbReference type="OrthoDB" id="680026at2"/>
<proteinExistence type="predicted"/>
<keyword evidence="2 5" id="KW-0812">Transmembrane</keyword>
<dbReference type="AlphaFoldDB" id="G8TQ07"/>
<evidence type="ECO:0000256" key="4">
    <source>
        <dbReference type="ARBA" id="ARBA00023136"/>
    </source>
</evidence>
<dbReference type="Pfam" id="PF07291">
    <property type="entry name" value="MauE"/>
    <property type="match status" value="1"/>
</dbReference>
<comment type="subcellular location">
    <subcellularLocation>
        <location evidence="1">Membrane</location>
        <topology evidence="1">Multi-pass membrane protein</topology>
    </subcellularLocation>
</comment>
<feature type="transmembrane region" description="Helical" evidence="5">
    <location>
        <begin position="28"/>
        <end position="46"/>
    </location>
</feature>
<keyword evidence="4 5" id="KW-0472">Membrane</keyword>
<feature type="domain" description="Methylamine utilisation protein MauE" evidence="6">
    <location>
        <begin position="27"/>
        <end position="152"/>
    </location>
</feature>
<feature type="transmembrane region" description="Helical" evidence="5">
    <location>
        <begin position="96"/>
        <end position="118"/>
    </location>
</feature>
<evidence type="ECO:0000256" key="5">
    <source>
        <dbReference type="SAM" id="Phobius"/>
    </source>
</evidence>
<protein>
    <recommendedName>
        <fullName evidence="6">Methylamine utilisation protein MauE domain-containing protein</fullName>
    </recommendedName>
</protein>
<feature type="transmembrane region" description="Helical" evidence="5">
    <location>
        <begin position="138"/>
        <end position="155"/>
    </location>
</feature>
<reference evidence="7 8" key="1">
    <citation type="submission" date="2011-12" db="EMBL/GenBank/DDBJ databases">
        <title>The complete genome of Niastella koreensis GR20-10.</title>
        <authorList>
            <consortium name="US DOE Joint Genome Institute (JGI-PGF)"/>
            <person name="Lucas S."/>
            <person name="Han J."/>
            <person name="Lapidus A."/>
            <person name="Bruce D."/>
            <person name="Goodwin L."/>
            <person name="Pitluck S."/>
            <person name="Peters L."/>
            <person name="Kyrpides N."/>
            <person name="Mavromatis K."/>
            <person name="Ivanova N."/>
            <person name="Mikhailova N."/>
            <person name="Davenport K."/>
            <person name="Saunders E."/>
            <person name="Detter J.C."/>
            <person name="Tapia R."/>
            <person name="Han C."/>
            <person name="Land M."/>
            <person name="Hauser L."/>
            <person name="Markowitz V."/>
            <person name="Cheng J.-F."/>
            <person name="Hugenholtz P."/>
            <person name="Woyke T."/>
            <person name="Wu D."/>
            <person name="Tindall B."/>
            <person name="Pomrenke H."/>
            <person name="Brambilla E."/>
            <person name="Klenk H.-P."/>
            <person name="Eisen J.A."/>
        </authorList>
    </citation>
    <scope>NUCLEOTIDE SEQUENCE [LARGE SCALE GENOMIC DNA]</scope>
    <source>
        <strain evidence="8">DSM 17620 / KACC 11465 / NBRC 106392 / GR20-10</strain>
    </source>
</reference>
<feature type="transmembrane region" description="Helical" evidence="5">
    <location>
        <begin position="66"/>
        <end position="89"/>
    </location>
</feature>
<dbReference type="KEGG" id="nko:Niako_4754"/>
<dbReference type="GO" id="GO:0016020">
    <property type="term" value="C:membrane"/>
    <property type="evidence" value="ECO:0007669"/>
    <property type="project" value="UniProtKB-SubCell"/>
</dbReference>
<gene>
    <name evidence="7" type="ordered locus">Niako_4754</name>
</gene>
<dbReference type="InterPro" id="IPR009908">
    <property type="entry name" value="Methylamine_util_MauE"/>
</dbReference>
<sequence length="165" mass="18841">MKTTSYSSSPQRSRFTNISFVRRLKKSIIVESIAILYMSMFLYSAASKLSDYTMTREQMALMPLLTPIANITVWLLPATEITIAIVLFFHQTRKAGLYTATILMFLFTIYITYMMFFYPSLPCSCGGLLDVLSWPGHLIFNGVFIALGILAIKTHNKINYEHNKK</sequence>
<dbReference type="STRING" id="700598.Niako_4754"/>
<accession>G8TQ07</accession>
<organism evidence="7 8">
    <name type="scientific">Niastella koreensis (strain DSM 17620 / KACC 11465 / NBRC 106392 / GR20-10)</name>
    <dbReference type="NCBI Taxonomy" id="700598"/>
    <lineage>
        <taxon>Bacteria</taxon>
        <taxon>Pseudomonadati</taxon>
        <taxon>Bacteroidota</taxon>
        <taxon>Chitinophagia</taxon>
        <taxon>Chitinophagales</taxon>
        <taxon>Chitinophagaceae</taxon>
        <taxon>Niastella</taxon>
    </lineage>
</organism>
<name>G8TQ07_NIAKG</name>
<dbReference type="EMBL" id="CP003178">
    <property type="protein sequence ID" value="AEW01008.1"/>
    <property type="molecule type" value="Genomic_DNA"/>
</dbReference>
<evidence type="ECO:0000256" key="1">
    <source>
        <dbReference type="ARBA" id="ARBA00004141"/>
    </source>
</evidence>
<dbReference type="Proteomes" id="UP000005438">
    <property type="component" value="Chromosome"/>
</dbReference>
<keyword evidence="3 5" id="KW-1133">Transmembrane helix</keyword>
<dbReference type="RefSeq" id="WP_014220920.1">
    <property type="nucleotide sequence ID" value="NC_016609.1"/>
</dbReference>
<evidence type="ECO:0000256" key="3">
    <source>
        <dbReference type="ARBA" id="ARBA00022989"/>
    </source>
</evidence>
<evidence type="ECO:0000259" key="6">
    <source>
        <dbReference type="Pfam" id="PF07291"/>
    </source>
</evidence>
<evidence type="ECO:0000313" key="8">
    <source>
        <dbReference type="Proteomes" id="UP000005438"/>
    </source>
</evidence>
<evidence type="ECO:0000313" key="7">
    <source>
        <dbReference type="EMBL" id="AEW01008.1"/>
    </source>
</evidence>
<evidence type="ECO:0000256" key="2">
    <source>
        <dbReference type="ARBA" id="ARBA00022692"/>
    </source>
</evidence>
<dbReference type="GO" id="GO:0030416">
    <property type="term" value="P:methylamine metabolic process"/>
    <property type="evidence" value="ECO:0007669"/>
    <property type="project" value="InterPro"/>
</dbReference>